<evidence type="ECO:0000313" key="10">
    <source>
        <dbReference type="EMBL" id="KPQ34324.1"/>
    </source>
</evidence>
<feature type="domain" description="Nitrogenase/oxidoreductase component 1" evidence="9">
    <location>
        <begin position="46"/>
        <end position="441"/>
    </location>
</feature>
<dbReference type="AlphaFoldDB" id="A0A0P7ZN66"/>
<dbReference type="CDD" id="cd01966">
    <property type="entry name" value="Nitrogenase_NifN_1"/>
    <property type="match status" value="1"/>
</dbReference>
<evidence type="ECO:0000256" key="7">
    <source>
        <dbReference type="RuleBase" id="RU004021"/>
    </source>
</evidence>
<comment type="similarity">
    <text evidence="3 7">Belongs to the NifD/NifK/NifE/NifN family.</text>
</comment>
<dbReference type="InterPro" id="IPR005975">
    <property type="entry name" value="Nase_Mo-Fe_CF"/>
</dbReference>
<evidence type="ECO:0000256" key="3">
    <source>
        <dbReference type="ARBA" id="ARBA00011002"/>
    </source>
</evidence>
<proteinExistence type="inferred from homology"/>
<evidence type="ECO:0000256" key="5">
    <source>
        <dbReference type="ARBA" id="ARBA00013282"/>
    </source>
</evidence>
<feature type="compositionally biased region" description="Basic and acidic residues" evidence="8">
    <location>
        <begin position="19"/>
        <end position="28"/>
    </location>
</feature>
<dbReference type="STRING" id="1666911.HLUCCA11_15505"/>
<dbReference type="Pfam" id="PF00148">
    <property type="entry name" value="Oxidored_nitro"/>
    <property type="match status" value="2"/>
</dbReference>
<comment type="caution">
    <text evidence="10">The sequence shown here is derived from an EMBL/GenBank/DDBJ whole genome shotgun (WGS) entry which is preliminary data.</text>
</comment>
<dbReference type="Gene3D" id="3.40.50.12380">
    <property type="entry name" value="Nitrogenase MoFe cofactor biosynthesis protein NifE, C-terminal"/>
    <property type="match status" value="1"/>
</dbReference>
<dbReference type="GO" id="GO:0016163">
    <property type="term" value="F:nitrogenase activity"/>
    <property type="evidence" value="ECO:0007669"/>
    <property type="project" value="InterPro"/>
</dbReference>
<accession>A0A0P7ZN66</accession>
<protein>
    <recommendedName>
        <fullName evidence="4">Nitrogenase iron-molybdenum cofactor biosynthesis protein NifE</fullName>
    </recommendedName>
    <alternativeName>
        <fullName evidence="5">Nitrogenase iron-molybdenum cofactor biosynthesis protein NifN</fullName>
    </alternativeName>
</protein>
<dbReference type="NCBIfam" id="TIGR01283">
    <property type="entry name" value="nifE"/>
    <property type="match status" value="1"/>
</dbReference>
<dbReference type="SUPFAM" id="SSF53807">
    <property type="entry name" value="Helical backbone' metal receptor"/>
    <property type="match status" value="2"/>
</dbReference>
<dbReference type="InterPro" id="IPR049939">
    <property type="entry name" value="NifE-like"/>
</dbReference>
<dbReference type="Gene3D" id="6.10.250.1090">
    <property type="match status" value="1"/>
</dbReference>
<dbReference type="UniPathway" id="UPA00782"/>
<evidence type="ECO:0000256" key="2">
    <source>
        <dbReference type="ARBA" id="ARBA00005155"/>
    </source>
</evidence>
<feature type="domain" description="Nitrogenase/oxidoreductase component 1" evidence="9">
    <location>
        <begin position="495"/>
        <end position="926"/>
    </location>
</feature>
<sequence>MMKMTSGKINELLTQPGCEHNHNKEGKGKNKACQQQAQPGAAQGGCAFDGASIALVPITDVAHLVHGPVACAGNSWGSRGSLSSGPMIYKMGFTTDLSENDIIFGGEKKLYQAIHEVKNRYSPAAIFVYLTCVTALIGDDVEAVCEAASAKFGLPVVPVLSPGFVGSKNLGNRIGGEALLDYVVGTQEPEYTTPYDINLIGEYNIAGEMWGVLPLLEKLGVRVLAKITGDARYHEVAAAHRAKLNVMICSKALINMAHKMEERYGIPYIEESIYGVEDVNNLLRNIAAKLGDAHLQARAEALITAETAQLDIALAPYRQRLQGKRIVLYTGGVKSWSIISAAKDLGIQVVATSSKKSTEEDKARIKQLLGEEGIMMAQGNAKKLLEVIAQTKADMLIAGGRNQYTALKARIPFLDINQERHHPYAGYVGMIEMAKELDGALHSPIWDQVRSPAPWGASNSNAGLTLHLGEKIEREPPTKVLARRKAVAVNPLKQSQPLGAAIAYLGIKGMMPLLHGSQGCTAFAKVMLVRHFREAIPLSTTAMTEVSTILGGEENIETAIVTLLKNSNPEIIGLCTTGLTETRGDDMPRILKELRERNPKLATLSIACAATPDFKGALQDGYAAAVEAIVRDIPGSGDIDPSRLEPSWQAGSSGDPFYSYATAGLPSQVTVLAGSFLAPGDVQTIKEMVKAFGLNPVVLPDLSSSLDGHLSDNSYSGNTTGGTPVSQIKTLSASAFTLAVGHSMRLAAEILQQRFGTEFKLFDDLTGLDAVDSFLQTLCDISSRPVPDKFRQQRRQLQDAILDSHFFFGNKRVALALEPDLLHNVAWWLTTTGAKIHAAVTTTKSKLLKDLPIDTVTIGDLEDFEELARGADLLIASSSAKPISQRLGIPLYRMGFPVFDRLGNGHRCSVGYEGSIQLLFDIGNIFMEADEAHAHAQVYAWREGQ</sequence>
<dbReference type="PROSITE" id="PS00699">
    <property type="entry name" value="NITROGENASE_1_1"/>
    <property type="match status" value="2"/>
</dbReference>
<comment type="function">
    <text evidence="1">This protein may play a role in the biosynthesis of the prosthetic group of nitrogenase (FeMo cofactor).</text>
</comment>
<evidence type="ECO:0000313" key="11">
    <source>
        <dbReference type="Proteomes" id="UP000050465"/>
    </source>
</evidence>
<dbReference type="PANTHER" id="PTHR42956">
    <property type="entry name" value="NITROGENASE IRON-MOLYBDENUM COFACTOR BIOSYNTHESIS PROTEIN NIFE"/>
    <property type="match status" value="1"/>
</dbReference>
<evidence type="ECO:0000256" key="4">
    <source>
        <dbReference type="ARBA" id="ARBA00013280"/>
    </source>
</evidence>
<organism evidence="10 11">
    <name type="scientific">Phormidesmis priestleyi Ana</name>
    <dbReference type="NCBI Taxonomy" id="1666911"/>
    <lineage>
        <taxon>Bacteria</taxon>
        <taxon>Bacillati</taxon>
        <taxon>Cyanobacteriota</taxon>
        <taxon>Cyanophyceae</taxon>
        <taxon>Leptolyngbyales</taxon>
        <taxon>Leptolyngbyaceae</taxon>
        <taxon>Phormidesmis</taxon>
    </lineage>
</organism>
<evidence type="ECO:0000256" key="6">
    <source>
        <dbReference type="ARBA" id="ARBA00023231"/>
    </source>
</evidence>
<dbReference type="Proteomes" id="UP000050465">
    <property type="component" value="Unassembled WGS sequence"/>
</dbReference>
<name>A0A0P7ZN66_9CYAN</name>
<comment type="pathway">
    <text evidence="2">Cofactor biosynthesis; Fe-Mo cofactor biosynthesis.</text>
</comment>
<dbReference type="InterPro" id="IPR000318">
    <property type="entry name" value="Nase_comp1_CS"/>
</dbReference>
<evidence type="ECO:0000256" key="8">
    <source>
        <dbReference type="SAM" id="MobiDB-lite"/>
    </source>
</evidence>
<dbReference type="PANTHER" id="PTHR42956:SF1">
    <property type="entry name" value="NITROGENASE IRON-MOLYBDENUM COFACTOR BIOSYNTHESIS PROTEIN NIFE"/>
    <property type="match status" value="1"/>
</dbReference>
<evidence type="ECO:0000259" key="9">
    <source>
        <dbReference type="Pfam" id="PF00148"/>
    </source>
</evidence>
<dbReference type="GO" id="GO:0065003">
    <property type="term" value="P:protein-containing complex assembly"/>
    <property type="evidence" value="ECO:0007669"/>
    <property type="project" value="InterPro"/>
</dbReference>
<evidence type="ECO:0000256" key="1">
    <source>
        <dbReference type="ARBA" id="ARBA00003171"/>
    </source>
</evidence>
<dbReference type="CDD" id="cd01968">
    <property type="entry name" value="Nitrogenase_NifE_I"/>
    <property type="match status" value="1"/>
</dbReference>
<reference evidence="10 11" key="1">
    <citation type="submission" date="2015-09" db="EMBL/GenBank/DDBJ databases">
        <title>Identification and resolution of microdiversity through metagenomic sequencing of parallel consortia.</title>
        <authorList>
            <person name="Nelson W.C."/>
            <person name="Romine M.F."/>
            <person name="Lindemann S.R."/>
        </authorList>
    </citation>
    <scope>NUCLEOTIDE SEQUENCE [LARGE SCALE GENOMIC DNA]</scope>
    <source>
        <strain evidence="10">Ana</strain>
    </source>
</reference>
<dbReference type="InterPro" id="IPR005973">
    <property type="entry name" value="NifE"/>
</dbReference>
<dbReference type="PATRIC" id="fig|1666911.3.peg.390"/>
<feature type="region of interest" description="Disordered" evidence="8">
    <location>
        <begin position="14"/>
        <end position="35"/>
    </location>
</feature>
<dbReference type="NCBIfam" id="TIGR01285">
    <property type="entry name" value="nifN"/>
    <property type="match status" value="1"/>
</dbReference>
<dbReference type="EMBL" id="LJZR01000021">
    <property type="protein sequence ID" value="KPQ34324.1"/>
    <property type="molecule type" value="Genomic_DNA"/>
</dbReference>
<dbReference type="InterPro" id="IPR000510">
    <property type="entry name" value="Nase/OxRdtase_comp1"/>
</dbReference>
<dbReference type="Gene3D" id="3.40.50.1980">
    <property type="entry name" value="Nitrogenase molybdenum iron protein domain"/>
    <property type="match status" value="4"/>
</dbReference>
<gene>
    <name evidence="10" type="primary">nifE</name>
    <name evidence="10" type="ORF">HLUCCA11_15505</name>
</gene>
<keyword evidence="6 7" id="KW-0535">Nitrogen fixation</keyword>